<comment type="caution">
    <text evidence="1">The sequence shown here is derived from an EMBL/GenBank/DDBJ whole genome shotgun (WGS) entry which is preliminary data.</text>
</comment>
<reference evidence="1 2" key="1">
    <citation type="submission" date="2024-05" db="EMBL/GenBank/DDBJ databases">
        <authorList>
            <person name="De Oliveira J.P."/>
            <person name="Noriler S.A."/>
            <person name="De Oliveira A.G."/>
            <person name="Sipoli D.S."/>
        </authorList>
    </citation>
    <scope>NUCLEOTIDE SEQUENCE [LARGE SCALE GENOMIC DNA]</scope>
    <source>
        <strain evidence="1 2">LABIM186</strain>
    </source>
</reference>
<evidence type="ECO:0000313" key="1">
    <source>
        <dbReference type="EMBL" id="MEO3957470.1"/>
    </source>
</evidence>
<dbReference type="RefSeq" id="WP_346195764.1">
    <property type="nucleotide sequence ID" value="NZ_JBDJHV010000029.1"/>
</dbReference>
<evidence type="ECO:0000313" key="2">
    <source>
        <dbReference type="Proteomes" id="UP001438292"/>
    </source>
</evidence>
<organism evidence="1 2">
    <name type="scientific">Chromobacterium piscinae</name>
    <dbReference type="NCBI Taxonomy" id="686831"/>
    <lineage>
        <taxon>Bacteria</taxon>
        <taxon>Pseudomonadati</taxon>
        <taxon>Pseudomonadota</taxon>
        <taxon>Betaproteobacteria</taxon>
        <taxon>Neisseriales</taxon>
        <taxon>Chromobacteriaceae</taxon>
        <taxon>Chromobacterium</taxon>
    </lineage>
</organism>
<accession>A0ABV0HBL7</accession>
<protein>
    <recommendedName>
        <fullName evidence="3">DUF551 domain-containing protein</fullName>
    </recommendedName>
</protein>
<gene>
    <name evidence="1" type="ORF">ABH309_23785</name>
</gene>
<evidence type="ECO:0008006" key="3">
    <source>
        <dbReference type="Google" id="ProtNLM"/>
    </source>
</evidence>
<name>A0ABV0HBL7_9NEIS</name>
<sequence length="123" mass="13963">MNPEEYAYKHPSCIGLLSFKNAFAQVVAQHVSSLPDDELLQLEACSWPHGKIADMICIDEVSVSDMLASPFYQPRVSVIAYIDLKPVLYYNGAGIYQWSDTLDQQCLSYWLTYPELPPGWELN</sequence>
<proteinExistence type="predicted"/>
<dbReference type="Proteomes" id="UP001438292">
    <property type="component" value="Unassembled WGS sequence"/>
</dbReference>
<keyword evidence="2" id="KW-1185">Reference proteome</keyword>
<dbReference type="EMBL" id="JBDQQU010000385">
    <property type="protein sequence ID" value="MEO3957470.1"/>
    <property type="molecule type" value="Genomic_DNA"/>
</dbReference>